<dbReference type="NCBIfam" id="TIGR00299">
    <property type="entry name" value="nickel pincer cofactor biosynthesis protein LarC"/>
    <property type="match status" value="1"/>
</dbReference>
<reference evidence="4" key="1">
    <citation type="journal article" date="2014" name="Int. J. Syst. Evol. Microbiol.">
        <title>Complete genome sequence of Corynebacterium casei LMG S-19264T (=DSM 44701T), isolated from a smear-ripened cheese.</title>
        <authorList>
            <consortium name="US DOE Joint Genome Institute (JGI-PGF)"/>
            <person name="Walter F."/>
            <person name="Albersmeier A."/>
            <person name="Kalinowski J."/>
            <person name="Ruckert C."/>
        </authorList>
    </citation>
    <scope>NUCLEOTIDE SEQUENCE</scope>
    <source>
        <strain evidence="4">CGMCC 4.7306</strain>
    </source>
</reference>
<dbReference type="AlphaFoldDB" id="A0A917S589"/>
<organism evidence="4 5">
    <name type="scientific">Microlunatus endophyticus</name>
    <dbReference type="NCBI Taxonomy" id="1716077"/>
    <lineage>
        <taxon>Bacteria</taxon>
        <taxon>Bacillati</taxon>
        <taxon>Actinomycetota</taxon>
        <taxon>Actinomycetes</taxon>
        <taxon>Propionibacteriales</taxon>
        <taxon>Propionibacteriaceae</taxon>
        <taxon>Microlunatus</taxon>
    </lineage>
</organism>
<dbReference type="Pfam" id="PF01969">
    <property type="entry name" value="Ni_insertion"/>
    <property type="match status" value="1"/>
</dbReference>
<comment type="catalytic activity">
    <reaction evidence="2">
        <text>Ni(II)-pyridinium-3,5-bisthiocarboxylate mononucleotide = pyridinium-3,5-bisthiocarboxylate mononucleotide + Ni(2+)</text>
        <dbReference type="Rhea" id="RHEA:54784"/>
        <dbReference type="ChEBI" id="CHEBI:49786"/>
        <dbReference type="ChEBI" id="CHEBI:137372"/>
        <dbReference type="ChEBI" id="CHEBI:137373"/>
        <dbReference type="EC" id="4.99.1.12"/>
    </reaction>
</comment>
<evidence type="ECO:0000256" key="2">
    <source>
        <dbReference type="HAMAP-Rule" id="MF_01074"/>
    </source>
</evidence>
<dbReference type="HAMAP" id="MF_01074">
    <property type="entry name" value="LarC"/>
    <property type="match status" value="1"/>
</dbReference>
<accession>A0A917S589</accession>
<keyword evidence="5" id="KW-1185">Reference proteome</keyword>
<name>A0A917S589_9ACTN</name>
<dbReference type="GO" id="GO:0051604">
    <property type="term" value="P:protein maturation"/>
    <property type="evidence" value="ECO:0007669"/>
    <property type="project" value="UniProtKB-UniRule"/>
</dbReference>
<dbReference type="EMBL" id="BMMZ01000002">
    <property type="protein sequence ID" value="GGL54246.1"/>
    <property type="molecule type" value="Genomic_DNA"/>
</dbReference>
<dbReference type="InterPro" id="IPR002822">
    <property type="entry name" value="Ni_insertion"/>
</dbReference>
<comment type="similarity">
    <text evidence="2">Belongs to the LarC family.</text>
</comment>
<evidence type="ECO:0000313" key="4">
    <source>
        <dbReference type="EMBL" id="GGL54246.1"/>
    </source>
</evidence>
<dbReference type="Proteomes" id="UP000613840">
    <property type="component" value="Unassembled WGS sequence"/>
</dbReference>
<keyword evidence="1 2" id="KW-0533">Nickel</keyword>
<comment type="function">
    <text evidence="2">Involved in the biosynthesis of a nickel-pincer cofactor ((SCS)Ni(II) pincer complex). Binds Ni(2+), and functions in nickel delivery to pyridinium-3,5-bisthiocarboxylic acid mononucleotide (P2TMN), to form the mature cofactor. Is thus probably required for the activation of nickel-pincer cofactor-dependent enzymes.</text>
</comment>
<dbReference type="Gene3D" id="3.10.20.300">
    <property type="entry name" value="mk0293 like domain"/>
    <property type="match status" value="1"/>
</dbReference>
<proteinExistence type="inferred from homology"/>
<gene>
    <name evidence="2" type="primary">larC</name>
    <name evidence="4" type="ORF">GCM10011575_10810</name>
</gene>
<comment type="caution">
    <text evidence="4">The sequence shown here is derived from an EMBL/GenBank/DDBJ whole genome shotgun (WGS) entry which is preliminary data.</text>
</comment>
<dbReference type="RefSeq" id="WP_188894142.1">
    <property type="nucleotide sequence ID" value="NZ_BMMZ01000002.1"/>
</dbReference>
<evidence type="ECO:0000256" key="3">
    <source>
        <dbReference type="SAM" id="MobiDB-lite"/>
    </source>
</evidence>
<protein>
    <recommendedName>
        <fullName evidence="2">Pyridinium-3,5-bisthiocarboxylic acid mononucleotide nickel insertion protein</fullName>
        <shortName evidence="2">P2TMN nickel insertion protein</shortName>
        <ecNumber evidence="2">4.99.1.12</ecNumber>
    </recommendedName>
    <alternativeName>
        <fullName evidence="2">Nickel-pincer cofactor biosynthesis protein LarC</fullName>
    </alternativeName>
</protein>
<reference evidence="4" key="2">
    <citation type="submission" date="2020-09" db="EMBL/GenBank/DDBJ databases">
        <authorList>
            <person name="Sun Q."/>
            <person name="Zhou Y."/>
        </authorList>
    </citation>
    <scope>NUCLEOTIDE SEQUENCE</scope>
    <source>
        <strain evidence="4">CGMCC 4.7306</strain>
    </source>
</reference>
<feature type="region of interest" description="Disordered" evidence="3">
    <location>
        <begin position="395"/>
        <end position="419"/>
    </location>
</feature>
<dbReference type="GO" id="GO:0016829">
    <property type="term" value="F:lyase activity"/>
    <property type="evidence" value="ECO:0007669"/>
    <property type="project" value="UniProtKB-UniRule"/>
</dbReference>
<dbReference type="EC" id="4.99.1.12" evidence="2"/>
<evidence type="ECO:0000313" key="5">
    <source>
        <dbReference type="Proteomes" id="UP000613840"/>
    </source>
</evidence>
<sequence length="419" mass="44405">MPERHAWIDASAGVAGDMLLGALTDAGADLDFAQRCIDAVLPDSVRLRSERVTRAGIAAIKVHVDVLVEDPPHRTWRTIAQLLADADLPEDVRQNATAVFAKLAEAEAKVHGTTPEEIHFHEVGALDSIADVVGVCAGLHDLAISSLTASRVAVGSGTVKAAHGRIPVPVPAVTRLASGWELVAGGEGELTTPTGMALVVTLCRECTDLPALRMDSVGLGAGSKDFHGRANVTRILVGERTSPSRQDRGDSAVLIEANVDDLDPRLWPGALADLMAAGASDAWLVPITMKKGRPAHTLTVLSHPSAADRLRELIFTRTTTIGVRQTDYRKFALPRAWVTIKITGGEIMIKLAHRNGLIEQATPEFDHITKIATATGTPAQIVLSEAIAAAWTAGLRPGEPVPENAHSTSSNPTEQEHLS</sequence>
<keyword evidence="2" id="KW-0456">Lyase</keyword>
<dbReference type="Gene3D" id="3.30.70.1380">
    <property type="entry name" value="Transcriptional regulatory protein pf0864 domain like"/>
    <property type="match status" value="1"/>
</dbReference>
<evidence type="ECO:0000256" key="1">
    <source>
        <dbReference type="ARBA" id="ARBA00022596"/>
    </source>
</evidence>
<dbReference type="GO" id="GO:0016151">
    <property type="term" value="F:nickel cation binding"/>
    <property type="evidence" value="ECO:0007669"/>
    <property type="project" value="UniProtKB-UniRule"/>
</dbReference>
<dbReference type="PANTHER" id="PTHR36566:SF1">
    <property type="entry name" value="PYRIDINIUM-3,5-BISTHIOCARBOXYLIC ACID MONONUCLEOTIDE NICKEL INSERTION PROTEIN"/>
    <property type="match status" value="1"/>
</dbReference>
<dbReference type="PANTHER" id="PTHR36566">
    <property type="entry name" value="NICKEL INSERTION PROTEIN-RELATED"/>
    <property type="match status" value="1"/>
</dbReference>